<proteinExistence type="predicted"/>
<evidence type="ECO:0000313" key="14">
    <source>
        <dbReference type="RefSeq" id="XP_028969065.1"/>
    </source>
</evidence>
<dbReference type="PROSITE" id="PS50002">
    <property type="entry name" value="SH3"/>
    <property type="match status" value="1"/>
</dbReference>
<dbReference type="InterPro" id="IPR001452">
    <property type="entry name" value="SH3_domain"/>
</dbReference>
<evidence type="ECO:0000256" key="9">
    <source>
        <dbReference type="SAM" id="Coils"/>
    </source>
</evidence>
<feature type="domain" description="F-BAR" evidence="12">
    <location>
        <begin position="7"/>
        <end position="261"/>
    </location>
</feature>
<dbReference type="Pfam" id="PF14604">
    <property type="entry name" value="SH3_9"/>
    <property type="match status" value="1"/>
</dbReference>
<evidence type="ECO:0000313" key="13">
    <source>
        <dbReference type="Proteomes" id="UP000694867"/>
    </source>
</evidence>
<evidence type="ECO:0000256" key="6">
    <source>
        <dbReference type="ARBA" id="ARBA00023212"/>
    </source>
</evidence>
<keyword evidence="5 8" id="KW-0175">Coiled coil</keyword>
<evidence type="ECO:0000256" key="8">
    <source>
        <dbReference type="PROSITE-ProRule" id="PRU01077"/>
    </source>
</evidence>
<dbReference type="GO" id="GO:0005737">
    <property type="term" value="C:cytoplasm"/>
    <property type="evidence" value="ECO:0007669"/>
    <property type="project" value="TreeGrafter"/>
</dbReference>
<dbReference type="SMART" id="SM00326">
    <property type="entry name" value="SH3"/>
    <property type="match status" value="1"/>
</dbReference>
<organism evidence="13 14">
    <name type="scientific">Galendromus occidentalis</name>
    <name type="common">western predatory mite</name>
    <dbReference type="NCBI Taxonomy" id="34638"/>
    <lineage>
        <taxon>Eukaryota</taxon>
        <taxon>Metazoa</taxon>
        <taxon>Ecdysozoa</taxon>
        <taxon>Arthropoda</taxon>
        <taxon>Chelicerata</taxon>
        <taxon>Arachnida</taxon>
        <taxon>Acari</taxon>
        <taxon>Parasitiformes</taxon>
        <taxon>Mesostigmata</taxon>
        <taxon>Gamasina</taxon>
        <taxon>Phytoseioidea</taxon>
        <taxon>Phytoseiidae</taxon>
        <taxon>Typhlodrominae</taxon>
        <taxon>Galendromus</taxon>
    </lineage>
</organism>
<dbReference type="PRINTS" id="PR00452">
    <property type="entry name" value="SH3DOMAIN"/>
</dbReference>
<feature type="compositionally biased region" description="Low complexity" evidence="10">
    <location>
        <begin position="475"/>
        <end position="485"/>
    </location>
</feature>
<keyword evidence="13" id="KW-1185">Reference proteome</keyword>
<dbReference type="GeneID" id="100903820"/>
<dbReference type="GO" id="GO:0005886">
    <property type="term" value="C:plasma membrane"/>
    <property type="evidence" value="ECO:0007669"/>
    <property type="project" value="TreeGrafter"/>
</dbReference>
<evidence type="ECO:0000256" key="5">
    <source>
        <dbReference type="ARBA" id="ARBA00023054"/>
    </source>
</evidence>
<evidence type="ECO:0000256" key="3">
    <source>
        <dbReference type="ARBA" id="ARBA00022490"/>
    </source>
</evidence>
<dbReference type="InterPro" id="IPR031160">
    <property type="entry name" value="F_BAR_dom"/>
</dbReference>
<dbReference type="RefSeq" id="XP_028969065.1">
    <property type="nucleotide sequence ID" value="XM_029113232.1"/>
</dbReference>
<dbReference type="Pfam" id="PF25610">
    <property type="entry name" value="HR1_TOCA"/>
    <property type="match status" value="1"/>
</dbReference>
<evidence type="ECO:0000259" key="12">
    <source>
        <dbReference type="PROSITE" id="PS51741"/>
    </source>
</evidence>
<evidence type="ECO:0000259" key="11">
    <source>
        <dbReference type="PROSITE" id="PS50002"/>
    </source>
</evidence>
<keyword evidence="3" id="KW-0963">Cytoplasm</keyword>
<feature type="coiled-coil region" evidence="9">
    <location>
        <begin position="116"/>
        <end position="180"/>
    </location>
</feature>
<name>A0AAJ7SJ92_9ACAR</name>
<dbReference type="InterPro" id="IPR057870">
    <property type="entry name" value="HR1_TOCA"/>
</dbReference>
<evidence type="ECO:0000256" key="7">
    <source>
        <dbReference type="PROSITE-ProRule" id="PRU00192"/>
    </source>
</evidence>
<dbReference type="PANTHER" id="PTHR23065">
    <property type="entry name" value="PROLINE-SERINE-THREONINE PHOSPHATASE INTERACTING PROTEIN 1"/>
    <property type="match status" value="1"/>
</dbReference>
<accession>A0AAJ7SJ92</accession>
<reference evidence="14" key="1">
    <citation type="submission" date="2025-08" db="UniProtKB">
        <authorList>
            <consortium name="RefSeq"/>
        </authorList>
    </citation>
    <scope>IDENTIFICATION</scope>
</reference>
<keyword evidence="4" id="KW-0597">Phosphoprotein</keyword>
<feature type="region of interest" description="Disordered" evidence="10">
    <location>
        <begin position="459"/>
        <end position="495"/>
    </location>
</feature>
<evidence type="ECO:0000256" key="2">
    <source>
        <dbReference type="ARBA" id="ARBA00022443"/>
    </source>
</evidence>
<evidence type="ECO:0000256" key="1">
    <source>
        <dbReference type="ARBA" id="ARBA00004245"/>
    </source>
</evidence>
<dbReference type="InterPro" id="IPR001060">
    <property type="entry name" value="FCH_dom"/>
</dbReference>
<comment type="subcellular location">
    <subcellularLocation>
        <location evidence="1">Cytoplasm</location>
        <location evidence="1">Cytoskeleton</location>
    </subcellularLocation>
</comment>
<dbReference type="GO" id="GO:0043226">
    <property type="term" value="C:organelle"/>
    <property type="evidence" value="ECO:0007669"/>
    <property type="project" value="UniProtKB-ARBA"/>
</dbReference>
<dbReference type="Gene3D" id="2.30.30.40">
    <property type="entry name" value="SH3 Domains"/>
    <property type="match status" value="1"/>
</dbReference>
<dbReference type="Pfam" id="PF00611">
    <property type="entry name" value="FCH"/>
    <property type="match status" value="1"/>
</dbReference>
<feature type="domain" description="SH3" evidence="11">
    <location>
        <begin position="494"/>
        <end position="557"/>
    </location>
</feature>
<keyword evidence="6" id="KW-0206">Cytoskeleton</keyword>
<dbReference type="SMART" id="SM00055">
    <property type="entry name" value="FCH"/>
    <property type="match status" value="1"/>
</dbReference>
<dbReference type="KEGG" id="goe:100903820"/>
<dbReference type="PROSITE" id="PS51741">
    <property type="entry name" value="F_BAR"/>
    <property type="match status" value="1"/>
</dbReference>
<dbReference type="SUPFAM" id="SSF103657">
    <property type="entry name" value="BAR/IMD domain-like"/>
    <property type="match status" value="1"/>
</dbReference>
<evidence type="ECO:0000256" key="4">
    <source>
        <dbReference type="ARBA" id="ARBA00022553"/>
    </source>
</evidence>
<keyword evidence="2 7" id="KW-0728">SH3 domain</keyword>
<dbReference type="CTD" id="8673992"/>
<sequence>MNSGSVTQFKDAFWGPNGFDELRKIVRQGSEFTKEIANILSERSELETHYAKSLFKLAVKLSKAAKDNFGSSANAWCNVSVQMEVEAETHRAFSLSLTEEVVKPVRHLCENQAKTRKNLENGVDKKQKAFQDKRAEELKFKRQTYQNQRDVERLHRDVESTSTEKELAKMQAKKAKAEESLVKSDVLYYQSCLAAERSRQEWEASMYDCARSFELMEKDRLTGLVEAVQRYTFSLSLVGPATSSCVERLERSTGNVSPANDILEIVRRKGTAPNVPEQHLPDFFAEDLSNQMQLDRRKESLEKFLMMIMRDLEMERKGREGVESLARVFQETPRFGDEGAQADVREKLRQLKQTLAFLEATRYKIQCVLLSLDGQLRPSHPLSAHIEQHRDKQGHPQSILKIPTWIARGGLDAERTDSQNSDNSEGIHSGESDVVVNSAYGSDFEDGEFSEDELTEVPNRMSDNPIYESNFPRPSSISSLKSQSSKGRPPQNSESFSQCKVLYDFDATESGELSLKQGDIVTVIRKSEDGWWFGETLKAGILRRGHFPATYVEDAHV</sequence>
<gene>
    <name evidence="14" type="primary">LOC100903820</name>
</gene>
<dbReference type="InterPro" id="IPR027267">
    <property type="entry name" value="AH/BAR_dom_sf"/>
</dbReference>
<dbReference type="AlphaFoldDB" id="A0AAJ7SJ92"/>
<dbReference type="Gene3D" id="1.20.1270.60">
    <property type="entry name" value="Arfaptin homology (AH) domain/BAR domain"/>
    <property type="match status" value="1"/>
</dbReference>
<dbReference type="PANTHER" id="PTHR23065:SF7">
    <property type="entry name" value="NOSTRIN, ISOFORM H"/>
    <property type="match status" value="1"/>
</dbReference>
<dbReference type="CDD" id="cd00174">
    <property type="entry name" value="SH3"/>
    <property type="match status" value="1"/>
</dbReference>
<evidence type="ECO:0000256" key="10">
    <source>
        <dbReference type="SAM" id="MobiDB-lite"/>
    </source>
</evidence>
<dbReference type="SUPFAM" id="SSF50044">
    <property type="entry name" value="SH3-domain"/>
    <property type="match status" value="1"/>
</dbReference>
<dbReference type="InterPro" id="IPR036028">
    <property type="entry name" value="SH3-like_dom_sf"/>
</dbReference>
<protein>
    <submittedName>
        <fullName evidence="14">Nostrin</fullName>
    </submittedName>
</protein>
<dbReference type="Proteomes" id="UP000694867">
    <property type="component" value="Unplaced"/>
</dbReference>
<dbReference type="Gene3D" id="6.10.140.470">
    <property type="match status" value="1"/>
</dbReference>